<dbReference type="NCBIfam" id="TIGR00370">
    <property type="entry name" value="5-oxoprolinase subunit PxpB"/>
    <property type="match status" value="1"/>
</dbReference>
<keyword evidence="3" id="KW-0067">ATP-binding</keyword>
<comment type="caution">
    <text evidence="5">The sequence shown here is derived from an EMBL/GenBank/DDBJ whole genome shotgun (WGS) entry which is preliminary data.</text>
</comment>
<evidence type="ECO:0000256" key="3">
    <source>
        <dbReference type="ARBA" id="ARBA00022840"/>
    </source>
</evidence>
<dbReference type="EMBL" id="JAAVJR010000001">
    <property type="protein sequence ID" value="NJW51307.1"/>
    <property type="molecule type" value="Genomic_DNA"/>
</dbReference>
<dbReference type="SUPFAM" id="SSF160467">
    <property type="entry name" value="PH0987 N-terminal domain-like"/>
    <property type="match status" value="1"/>
</dbReference>
<dbReference type="Pfam" id="PF02682">
    <property type="entry name" value="CT_C_D"/>
    <property type="match status" value="1"/>
</dbReference>
<dbReference type="Gene3D" id="3.30.1360.40">
    <property type="match status" value="1"/>
</dbReference>
<dbReference type="SUPFAM" id="SSF50891">
    <property type="entry name" value="Cyclophilin-like"/>
    <property type="match status" value="1"/>
</dbReference>
<feature type="domain" description="Carboxyltransferase" evidence="4">
    <location>
        <begin position="5"/>
        <end position="206"/>
    </location>
</feature>
<dbReference type="InterPro" id="IPR029000">
    <property type="entry name" value="Cyclophilin-like_dom_sf"/>
</dbReference>
<dbReference type="PANTHER" id="PTHR34698:SF2">
    <property type="entry name" value="5-OXOPROLINASE SUBUNIT B"/>
    <property type="match status" value="1"/>
</dbReference>
<sequence>MDNFPKIKRLGERAILLEFEHEISPETLKKVLGVKNYLQKNLFKEKIEITNTYNSLLISYPEAIEDVYGDVSDLRDSISTANISFRIESRLFQIPVCYDEVFALDLAEMAESKNLSKKQIVELHSSADYLVYFTGFLPGFLYLGGLPPELHFSRRKHPRSQVQKGTVGIGEKQTGIYPQESPGGWNIIGNSPVPLFDPAMDPPCKFRPGDRIRFYSVSLEEHRRISSEVENGLFRFNEEKYNG</sequence>
<keyword evidence="6" id="KW-1185">Reference proteome</keyword>
<evidence type="ECO:0000256" key="1">
    <source>
        <dbReference type="ARBA" id="ARBA00022741"/>
    </source>
</evidence>
<evidence type="ECO:0000313" key="6">
    <source>
        <dbReference type="Proteomes" id="UP000703674"/>
    </source>
</evidence>
<dbReference type="EC" id="3.5.2.9" evidence="5"/>
<dbReference type="InterPro" id="IPR010016">
    <property type="entry name" value="PxpB"/>
</dbReference>
<dbReference type="GO" id="GO:0017168">
    <property type="term" value="F:5-oxoprolinase (ATP-hydrolyzing) activity"/>
    <property type="evidence" value="ECO:0007669"/>
    <property type="project" value="UniProtKB-EC"/>
</dbReference>
<dbReference type="Gene3D" id="2.40.100.10">
    <property type="entry name" value="Cyclophilin-like"/>
    <property type="match status" value="1"/>
</dbReference>
<dbReference type="PANTHER" id="PTHR34698">
    <property type="entry name" value="5-OXOPROLINASE SUBUNIT B"/>
    <property type="match status" value="1"/>
</dbReference>
<dbReference type="SMART" id="SM00796">
    <property type="entry name" value="AHS1"/>
    <property type="match status" value="1"/>
</dbReference>
<evidence type="ECO:0000313" key="5">
    <source>
        <dbReference type="EMBL" id="NJW51307.1"/>
    </source>
</evidence>
<evidence type="ECO:0000256" key="2">
    <source>
        <dbReference type="ARBA" id="ARBA00022801"/>
    </source>
</evidence>
<name>A0ABX1CU67_9FLAO</name>
<keyword evidence="2 5" id="KW-0378">Hydrolase</keyword>
<proteinExistence type="predicted"/>
<dbReference type="Proteomes" id="UP000703674">
    <property type="component" value="Unassembled WGS sequence"/>
</dbReference>
<accession>A0ABX1CU67</accession>
<reference evidence="5 6" key="1">
    <citation type="submission" date="2020-03" db="EMBL/GenBank/DDBJ databases">
        <title>Salinimicrobium sp. nov, isolated from SCS.</title>
        <authorList>
            <person name="Cao W.R."/>
        </authorList>
    </citation>
    <scope>NUCLEOTIDE SEQUENCE [LARGE SCALE GENOMIC DNA]</scope>
    <source>
        <strain evidence="6">J15B91</strain>
    </source>
</reference>
<dbReference type="InterPro" id="IPR003833">
    <property type="entry name" value="CT_C_D"/>
</dbReference>
<organism evidence="5 6">
    <name type="scientific">Salinimicrobium oceani</name>
    <dbReference type="NCBI Taxonomy" id="2722702"/>
    <lineage>
        <taxon>Bacteria</taxon>
        <taxon>Pseudomonadati</taxon>
        <taxon>Bacteroidota</taxon>
        <taxon>Flavobacteriia</taxon>
        <taxon>Flavobacteriales</taxon>
        <taxon>Flavobacteriaceae</taxon>
        <taxon>Salinimicrobium</taxon>
    </lineage>
</organism>
<evidence type="ECO:0000259" key="4">
    <source>
        <dbReference type="SMART" id="SM00796"/>
    </source>
</evidence>
<gene>
    <name evidence="5" type="primary">pxpB</name>
    <name evidence="5" type="ORF">HC175_00070</name>
</gene>
<protein>
    <submittedName>
        <fullName evidence="5">5-oxoprolinase subunit PxpB</fullName>
        <ecNumber evidence="5">3.5.2.9</ecNumber>
    </submittedName>
</protein>
<dbReference type="RefSeq" id="WP_168136484.1">
    <property type="nucleotide sequence ID" value="NZ_JAAVJR010000001.1"/>
</dbReference>
<keyword evidence="1" id="KW-0547">Nucleotide-binding</keyword>